<dbReference type="InterPro" id="IPR013783">
    <property type="entry name" value="Ig-like_fold"/>
</dbReference>
<dbReference type="PROSITE" id="PS51272">
    <property type="entry name" value="SLH"/>
    <property type="match status" value="3"/>
</dbReference>
<dbReference type="InterPro" id="IPR003343">
    <property type="entry name" value="Big_2"/>
</dbReference>
<dbReference type="RefSeq" id="WP_319836321.1">
    <property type="nucleotide sequence ID" value="NZ_CP137624.1"/>
</dbReference>
<dbReference type="InterPro" id="IPR008964">
    <property type="entry name" value="Invasin/intimin_cell_adhesion"/>
</dbReference>
<evidence type="ECO:0000313" key="4">
    <source>
        <dbReference type="EMBL" id="WPK11261.1"/>
    </source>
</evidence>
<dbReference type="InterPro" id="IPR058094">
    <property type="entry name" value="Ig-like_OmpL47-like"/>
</dbReference>
<feature type="chain" id="PRO_5046684583" evidence="2">
    <location>
        <begin position="23"/>
        <end position="983"/>
    </location>
</feature>
<dbReference type="Gene3D" id="3.30.1920.20">
    <property type="match status" value="1"/>
</dbReference>
<dbReference type="InterPro" id="IPR051465">
    <property type="entry name" value="Cell_Envelope_Struct_Comp"/>
</dbReference>
<organism evidence="4 5">
    <name type="scientific">Lysinibacillus louembei</name>
    <dbReference type="NCBI Taxonomy" id="1470088"/>
    <lineage>
        <taxon>Bacteria</taxon>
        <taxon>Bacillati</taxon>
        <taxon>Bacillota</taxon>
        <taxon>Bacilli</taxon>
        <taxon>Bacillales</taxon>
        <taxon>Bacillaceae</taxon>
        <taxon>Lysinibacillus</taxon>
    </lineage>
</organism>
<dbReference type="Gene3D" id="2.60.40.1080">
    <property type="match status" value="2"/>
</dbReference>
<dbReference type="NCBIfam" id="NF047446">
    <property type="entry name" value="barrel_OmpL47"/>
    <property type="match status" value="1"/>
</dbReference>
<reference evidence="4 5" key="1">
    <citation type="submission" date="2023-09" db="EMBL/GenBank/DDBJ databases">
        <authorList>
            <person name="Page C.A."/>
            <person name="Perez-Diaz I.M."/>
        </authorList>
    </citation>
    <scope>NUCLEOTIDE SEQUENCE [LARGE SCALE GENOMIC DNA]</scope>
    <source>
        <strain evidence="4 5">Ll15</strain>
    </source>
</reference>
<evidence type="ECO:0000256" key="2">
    <source>
        <dbReference type="SAM" id="SignalP"/>
    </source>
</evidence>
<dbReference type="Pfam" id="PF00395">
    <property type="entry name" value="SLH"/>
    <property type="match status" value="3"/>
</dbReference>
<feature type="domain" description="SLH" evidence="3">
    <location>
        <begin position="875"/>
        <end position="928"/>
    </location>
</feature>
<evidence type="ECO:0000256" key="1">
    <source>
        <dbReference type="ARBA" id="ARBA00022729"/>
    </source>
</evidence>
<keyword evidence="1 2" id="KW-0732">Signal</keyword>
<dbReference type="InterPro" id="IPR025883">
    <property type="entry name" value="Cadherin-like_domain"/>
</dbReference>
<dbReference type="PANTHER" id="PTHR43308">
    <property type="entry name" value="OUTER MEMBRANE PROTEIN ALPHA-RELATED"/>
    <property type="match status" value="1"/>
</dbReference>
<dbReference type="PANTHER" id="PTHR43308:SF5">
    <property type="entry name" value="S-LAYER PROTEIN _ PEPTIDOGLYCAN ENDO-BETA-N-ACETYLGLUCOSAMINIDASE"/>
    <property type="match status" value="1"/>
</dbReference>
<proteinExistence type="predicted"/>
<dbReference type="Pfam" id="PF12733">
    <property type="entry name" value="Cadherin-like"/>
    <property type="match status" value="1"/>
</dbReference>
<feature type="domain" description="SLH" evidence="3">
    <location>
        <begin position="929"/>
        <end position="983"/>
    </location>
</feature>
<dbReference type="Proteomes" id="UP001322664">
    <property type="component" value="Chromosome"/>
</dbReference>
<dbReference type="Pfam" id="PF02368">
    <property type="entry name" value="Big_2"/>
    <property type="match status" value="2"/>
</dbReference>
<gene>
    <name evidence="4" type="ORF">R6U77_15405</name>
</gene>
<accession>A0ABZ0RVL7</accession>
<evidence type="ECO:0000313" key="5">
    <source>
        <dbReference type="Proteomes" id="UP001322664"/>
    </source>
</evidence>
<dbReference type="EMBL" id="CP137624">
    <property type="protein sequence ID" value="WPK11261.1"/>
    <property type="molecule type" value="Genomic_DNA"/>
</dbReference>
<protein>
    <submittedName>
        <fullName evidence="4">S-layer homology domain-containing protein</fullName>
    </submittedName>
</protein>
<feature type="domain" description="SLH" evidence="3">
    <location>
        <begin position="811"/>
        <end position="874"/>
    </location>
</feature>
<keyword evidence="5" id="KW-1185">Reference proteome</keyword>
<dbReference type="InterPro" id="IPR001119">
    <property type="entry name" value="SLH_dom"/>
</dbReference>
<feature type="signal peptide" evidence="2">
    <location>
        <begin position="1"/>
        <end position="22"/>
    </location>
</feature>
<dbReference type="SUPFAM" id="SSF49373">
    <property type="entry name" value="Invasin/intimin cell-adhesion fragments"/>
    <property type="match status" value="2"/>
</dbReference>
<dbReference type="Gene3D" id="2.60.40.10">
    <property type="entry name" value="Immunoglobulins"/>
    <property type="match status" value="1"/>
</dbReference>
<dbReference type="SMART" id="SM00635">
    <property type="entry name" value="BID_2"/>
    <property type="match status" value="3"/>
</dbReference>
<sequence>MKKTLLITWGLILLLMSMPALTASATSNPCVFGIGNQSNGGDNHLNITFFKSLTQTFIAPSTTELTKLELNFLYYNSSAITVFVDVNDLSSGTTIAQTSKLISSSGRGWETINFSPPVSLEAGKTYAIKVYNDLSDVTMLGISPKSYMAGIFFTGNGDFLAREEMRLKLYMQKGDPSRATANLSELLVADSVRSIETDSINRKYQVIVLPTATSLTLTPNLETPADSFLTVDGVTWQSGTPYTRTVDEGVQSIVFTVTKGDCSGSQSYTVDVIKDTTPPTITGTVSPQPNANGWNNGDVNLQWIVADSASGINPTTIPSSQIIKAEGEHSITRTVKDKAGNSASNTVIIKIDRTVPTISGTATSQPNADGWYKDDVTIKWLANDALSGIVVQPNDSVITGEGDNLSATATVNDRADNQASATVDGIKIDRTAPVTAIATADGTTSITLTATDTLSGVKNTFYQIDNEPITIGNTVDFQKDGSYSLKVWSEDMAGNVEQAQSIQVDIDQSAPNFVMDYPKKGAIQRESAEILVKFDEAGKVYYLLTNDKTVPDVAQVKASAHITVAANTEEKIHLTGLKEATAYTLYMVTEDSKGNLSQNVASLTFQTASPAPIAVESIRLNSTEHTLQEGDKGFALQATITPANATNQQITWGSSNERVAKVNENGFVTPIAAGEAMIQATTVEGHKTALAKIIVKRNTPSFVSGGASPSIPVKEIELNFSSYTFKESDAGILLKATITPSNATNQQLKWHSSDEKIVTVDQNGFMTPIAAGEAMIHVTTMDGSKTVSVKVTVLPKSSVPAPTPEEPKQPDKQVSFTDTANSWAKEMIEELAAQGIIQGYEDGTFRPNALISRMHVAVLLTRAFSLETVRNAEDFSDVLKNHRYYEAIKVLQQAGIIDGANGAFHPTENMTRAQLAKVLVGVLGLTPQGTSSFKDVDSKHWSTGYIAVLEREGIALGDAGKFNPNEPVTRAQFVAFLYRIMQK</sequence>
<evidence type="ECO:0000259" key="3">
    <source>
        <dbReference type="PROSITE" id="PS51272"/>
    </source>
</evidence>
<name>A0ABZ0RVL7_9BACI</name>